<name>A0ABU8NMT2_9SPHI</name>
<dbReference type="PANTHER" id="PTHR43133:SF46">
    <property type="entry name" value="RNA POLYMERASE SIGMA-70 FACTOR ECF SUBFAMILY"/>
    <property type="match status" value="1"/>
</dbReference>
<dbReference type="SUPFAM" id="SSF88946">
    <property type="entry name" value="Sigma2 domain of RNA polymerase sigma factors"/>
    <property type="match status" value="1"/>
</dbReference>
<evidence type="ECO:0000256" key="1">
    <source>
        <dbReference type="ARBA" id="ARBA00010641"/>
    </source>
</evidence>
<comment type="caution">
    <text evidence="7">The sequence shown here is derived from an EMBL/GenBank/DDBJ whole genome shotgun (WGS) entry which is preliminary data.</text>
</comment>
<feature type="domain" description="RNA polymerase sigma-70 region 2" evidence="5">
    <location>
        <begin position="28"/>
        <end position="88"/>
    </location>
</feature>
<dbReference type="RefSeq" id="WP_172660088.1">
    <property type="nucleotide sequence ID" value="NZ_CBFGNQ010000001.1"/>
</dbReference>
<sequence>MKNLGHKVVEGFINGNEESFNQVFDVFSRSIWSFFYQNTRSKEITEELVNNTFMRLWKYRSNIEPEKGIKNYLNKIARSIFYNWLEQVSRDEKMKERYSSDCKHNEQNQQECNDLDTSIDLKLLIDHVHALLPEKRRKVFLLSRFGGMSYAEIASHLSIGKETVKDHLSKASQTLSALNKTGDYI</sequence>
<dbReference type="InterPro" id="IPR039425">
    <property type="entry name" value="RNA_pol_sigma-70-like"/>
</dbReference>
<evidence type="ECO:0000313" key="7">
    <source>
        <dbReference type="EMBL" id="MEJ2903552.1"/>
    </source>
</evidence>
<evidence type="ECO:0000313" key="8">
    <source>
        <dbReference type="Proteomes" id="UP001378956"/>
    </source>
</evidence>
<dbReference type="InterPro" id="IPR007627">
    <property type="entry name" value="RNA_pol_sigma70_r2"/>
</dbReference>
<dbReference type="InterPro" id="IPR036388">
    <property type="entry name" value="WH-like_DNA-bd_sf"/>
</dbReference>
<protein>
    <submittedName>
        <fullName evidence="7">Sigma-70 family RNA polymerase sigma factor</fullName>
    </submittedName>
</protein>
<dbReference type="InterPro" id="IPR013325">
    <property type="entry name" value="RNA_pol_sigma_r2"/>
</dbReference>
<keyword evidence="8" id="KW-1185">Reference proteome</keyword>
<dbReference type="Gene3D" id="1.10.1740.10">
    <property type="match status" value="1"/>
</dbReference>
<keyword evidence="4" id="KW-0804">Transcription</keyword>
<dbReference type="Pfam" id="PF04542">
    <property type="entry name" value="Sigma70_r2"/>
    <property type="match status" value="1"/>
</dbReference>
<dbReference type="Gene3D" id="1.10.10.10">
    <property type="entry name" value="Winged helix-like DNA-binding domain superfamily/Winged helix DNA-binding domain"/>
    <property type="match status" value="1"/>
</dbReference>
<keyword evidence="3" id="KW-0731">Sigma factor</keyword>
<evidence type="ECO:0000256" key="4">
    <source>
        <dbReference type="ARBA" id="ARBA00023163"/>
    </source>
</evidence>
<evidence type="ECO:0000256" key="3">
    <source>
        <dbReference type="ARBA" id="ARBA00023082"/>
    </source>
</evidence>
<evidence type="ECO:0000259" key="6">
    <source>
        <dbReference type="Pfam" id="PF08281"/>
    </source>
</evidence>
<dbReference type="SUPFAM" id="SSF88659">
    <property type="entry name" value="Sigma3 and sigma4 domains of RNA polymerase sigma factors"/>
    <property type="match status" value="1"/>
</dbReference>
<organism evidence="7 8">
    <name type="scientific">Pedobacter panaciterrae</name>
    <dbReference type="NCBI Taxonomy" id="363849"/>
    <lineage>
        <taxon>Bacteria</taxon>
        <taxon>Pseudomonadati</taxon>
        <taxon>Bacteroidota</taxon>
        <taxon>Sphingobacteriia</taxon>
        <taxon>Sphingobacteriales</taxon>
        <taxon>Sphingobacteriaceae</taxon>
        <taxon>Pedobacter</taxon>
    </lineage>
</organism>
<proteinExistence type="inferred from homology"/>
<dbReference type="InterPro" id="IPR013249">
    <property type="entry name" value="RNA_pol_sigma70_r4_t2"/>
</dbReference>
<dbReference type="EMBL" id="JBBEUB010000004">
    <property type="protein sequence ID" value="MEJ2903552.1"/>
    <property type="molecule type" value="Genomic_DNA"/>
</dbReference>
<dbReference type="NCBIfam" id="TIGR02937">
    <property type="entry name" value="sigma70-ECF"/>
    <property type="match status" value="1"/>
</dbReference>
<evidence type="ECO:0000256" key="2">
    <source>
        <dbReference type="ARBA" id="ARBA00023015"/>
    </source>
</evidence>
<dbReference type="CDD" id="cd06171">
    <property type="entry name" value="Sigma70_r4"/>
    <property type="match status" value="1"/>
</dbReference>
<gene>
    <name evidence="7" type="ORF">WAE58_13995</name>
</gene>
<dbReference type="InterPro" id="IPR013324">
    <property type="entry name" value="RNA_pol_sigma_r3/r4-like"/>
</dbReference>
<dbReference type="Pfam" id="PF08281">
    <property type="entry name" value="Sigma70_r4_2"/>
    <property type="match status" value="1"/>
</dbReference>
<dbReference type="Proteomes" id="UP001378956">
    <property type="component" value="Unassembled WGS sequence"/>
</dbReference>
<reference evidence="7 8" key="1">
    <citation type="submission" date="2024-03" db="EMBL/GenBank/DDBJ databases">
        <title>Sequence of Lycoming College Course Isolates.</title>
        <authorList>
            <person name="Plotts O."/>
            <person name="Newman J."/>
        </authorList>
    </citation>
    <scope>NUCLEOTIDE SEQUENCE [LARGE SCALE GENOMIC DNA]</scope>
    <source>
        <strain evidence="7 8">CJB-3</strain>
    </source>
</reference>
<evidence type="ECO:0000259" key="5">
    <source>
        <dbReference type="Pfam" id="PF04542"/>
    </source>
</evidence>
<dbReference type="InterPro" id="IPR014284">
    <property type="entry name" value="RNA_pol_sigma-70_dom"/>
</dbReference>
<comment type="similarity">
    <text evidence="1">Belongs to the sigma-70 factor family. ECF subfamily.</text>
</comment>
<dbReference type="PANTHER" id="PTHR43133">
    <property type="entry name" value="RNA POLYMERASE ECF-TYPE SIGMA FACTO"/>
    <property type="match status" value="1"/>
</dbReference>
<accession>A0ABU8NMT2</accession>
<feature type="domain" description="RNA polymerase sigma factor 70 region 4 type 2" evidence="6">
    <location>
        <begin position="124"/>
        <end position="174"/>
    </location>
</feature>
<keyword evidence="2" id="KW-0805">Transcription regulation</keyword>